<organism evidence="2 3">
    <name type="scientific">Chryseobacterium aquaticum subsp. greenlandense</name>
    <dbReference type="NCBI Taxonomy" id="345663"/>
    <lineage>
        <taxon>Bacteria</taxon>
        <taxon>Pseudomonadati</taxon>
        <taxon>Bacteroidota</taxon>
        <taxon>Flavobacteriia</taxon>
        <taxon>Flavobacteriales</taxon>
        <taxon>Weeksellaceae</taxon>
        <taxon>Chryseobacterium group</taxon>
        <taxon>Chryseobacterium</taxon>
    </lineage>
</organism>
<evidence type="ECO:0000259" key="1">
    <source>
        <dbReference type="Pfam" id="PF08299"/>
    </source>
</evidence>
<comment type="caution">
    <text evidence="2">The sequence shown here is derived from an EMBL/GenBank/DDBJ whole genome shotgun (WGS) entry which is preliminary data.</text>
</comment>
<dbReference type="Gene3D" id="1.10.1750.10">
    <property type="match status" value="1"/>
</dbReference>
<reference evidence="2 3" key="1">
    <citation type="submission" date="2015-10" db="EMBL/GenBank/DDBJ databases">
        <title>Genome sequence of Chryseobacterium greenlandense.</title>
        <authorList>
            <person name="Newman J."/>
            <person name="Fischer K."/>
            <person name="Miller J."/>
        </authorList>
    </citation>
    <scope>NUCLEOTIDE SEQUENCE [LARGE SCALE GENOMIC DNA]</scope>
    <source>
        <strain evidence="2 3">UMB34</strain>
    </source>
</reference>
<feature type="domain" description="Chromosomal replication initiator DnaA C-terminal" evidence="1">
    <location>
        <begin position="8"/>
        <end position="64"/>
    </location>
</feature>
<dbReference type="InterPro" id="IPR013159">
    <property type="entry name" value="DnaA_C"/>
</dbReference>
<dbReference type="Proteomes" id="UP000054388">
    <property type="component" value="Unassembled WGS sequence"/>
</dbReference>
<dbReference type="AlphaFoldDB" id="A0A101CD85"/>
<dbReference type="SUPFAM" id="SSF48295">
    <property type="entry name" value="TrpR-like"/>
    <property type="match status" value="1"/>
</dbReference>
<sequence>MSKEVLLKVCKVVAAEYGIFPKEMKEKRRLQNIVFARMAFTKICKNQFHIRQYEIAKFLKQSQSNINIYLRKFESENKFNAEFRNKFKMITEKVKEKALTKGVSN</sequence>
<dbReference type="EMBL" id="LMAI01000015">
    <property type="protein sequence ID" value="KUJ54020.1"/>
    <property type="molecule type" value="Genomic_DNA"/>
</dbReference>
<proteinExistence type="predicted"/>
<dbReference type="Pfam" id="PF08299">
    <property type="entry name" value="Bac_DnaA_C"/>
    <property type="match status" value="1"/>
</dbReference>
<evidence type="ECO:0000313" key="3">
    <source>
        <dbReference type="Proteomes" id="UP000054388"/>
    </source>
</evidence>
<dbReference type="InterPro" id="IPR010921">
    <property type="entry name" value="Trp_repressor/repl_initiator"/>
</dbReference>
<dbReference type="RefSeq" id="WP_059137937.1">
    <property type="nucleotide sequence ID" value="NZ_LMAI01000015.1"/>
</dbReference>
<gene>
    <name evidence="2" type="ORF">AR686_17690</name>
</gene>
<name>A0A101CD85_9FLAO</name>
<evidence type="ECO:0000313" key="2">
    <source>
        <dbReference type="EMBL" id="KUJ54020.1"/>
    </source>
</evidence>
<protein>
    <recommendedName>
        <fullName evidence="1">Chromosomal replication initiator DnaA C-terminal domain-containing protein</fullName>
    </recommendedName>
</protein>
<dbReference type="GO" id="GO:0043565">
    <property type="term" value="F:sequence-specific DNA binding"/>
    <property type="evidence" value="ECO:0007669"/>
    <property type="project" value="InterPro"/>
</dbReference>
<accession>A0A101CD85</accession>